<feature type="compositionally biased region" description="Basic and acidic residues" evidence="1">
    <location>
        <begin position="330"/>
        <end position="342"/>
    </location>
</feature>
<evidence type="ECO:0000256" key="2">
    <source>
        <dbReference type="SAM" id="Phobius"/>
    </source>
</evidence>
<name>T1KP99_TETUR</name>
<organism evidence="3 4">
    <name type="scientific">Tetranychus urticae</name>
    <name type="common">Two-spotted spider mite</name>
    <dbReference type="NCBI Taxonomy" id="32264"/>
    <lineage>
        <taxon>Eukaryota</taxon>
        <taxon>Metazoa</taxon>
        <taxon>Ecdysozoa</taxon>
        <taxon>Arthropoda</taxon>
        <taxon>Chelicerata</taxon>
        <taxon>Arachnida</taxon>
        <taxon>Acari</taxon>
        <taxon>Acariformes</taxon>
        <taxon>Trombidiformes</taxon>
        <taxon>Prostigmata</taxon>
        <taxon>Eleutherengona</taxon>
        <taxon>Raphignathae</taxon>
        <taxon>Tetranychoidea</taxon>
        <taxon>Tetranychidae</taxon>
        <taxon>Tetranychus</taxon>
    </lineage>
</organism>
<gene>
    <name evidence="3" type="primary">107365724</name>
</gene>
<protein>
    <submittedName>
        <fullName evidence="3">Uncharacterized protein</fullName>
    </submittedName>
</protein>
<feature type="transmembrane region" description="Helical" evidence="2">
    <location>
        <begin position="9"/>
        <end position="28"/>
    </location>
</feature>
<evidence type="ECO:0000313" key="4">
    <source>
        <dbReference type="Proteomes" id="UP000015104"/>
    </source>
</evidence>
<feature type="region of interest" description="Disordered" evidence="1">
    <location>
        <begin position="182"/>
        <end position="211"/>
    </location>
</feature>
<accession>T1KP99</accession>
<keyword evidence="2" id="KW-1133">Transmembrane helix</keyword>
<reference evidence="3" key="2">
    <citation type="submission" date="2015-06" db="UniProtKB">
        <authorList>
            <consortium name="EnsemblMetazoa"/>
        </authorList>
    </citation>
    <scope>IDENTIFICATION</scope>
</reference>
<reference evidence="4" key="1">
    <citation type="submission" date="2011-08" db="EMBL/GenBank/DDBJ databases">
        <authorList>
            <person name="Rombauts S."/>
        </authorList>
    </citation>
    <scope>NUCLEOTIDE SEQUENCE</scope>
    <source>
        <strain evidence="4">London</strain>
    </source>
</reference>
<feature type="region of interest" description="Disordered" evidence="1">
    <location>
        <begin position="247"/>
        <end position="283"/>
    </location>
</feature>
<feature type="compositionally biased region" description="Polar residues" evidence="1">
    <location>
        <begin position="345"/>
        <end position="354"/>
    </location>
</feature>
<dbReference type="OrthoDB" id="10607358at2759"/>
<keyword evidence="2" id="KW-0812">Transmembrane</keyword>
<keyword evidence="4" id="KW-1185">Reference proteome</keyword>
<dbReference type="AlphaFoldDB" id="T1KP99"/>
<sequence>MLKLHSTCLLYFQLIDIIIGYCLIIVIFCASNAHFQMILATGKSSAYHDGLLTPLLSPRNLTTLETSTNGFNVSSDLIEVNNKPKRFSVLRQQSTTVKQPIYPFIKDLISLSSDSIESGKNNGNNGNTNKTVDGDENGLWNYRLLSSSGKANDSAFVEDIFNRFKKPTQSFEIHSPINKQIKSEKSSLEVNEDDSIKEDDATGKFEQKNQSPGSVYYDNNWFLNRNRQGNMDRMVNRDLGFPVSNSKSLLPTSQPMINQQNANNSDNDGDNYSNNNLDNSKIGNNVSVDLKEFPDKSVKEPLFGMPDPGRWYYTKNILNAEPSKVGSTEAKVRTKETKETTKSELNNGASSSSPLDKKPYLSNYPIFDEQLIMTAPHHQYLPNLPHLPHLPHRDLHHVIPHHLNHNHYHHHAHPYRFAYHPINHPVVPPLHHHHLLLHHHSTRRYPKLGPIAYSCCKVVYPPPLGKSAIGHALVPHGSSLNKETVPASASTTPSESVHGLAHEIGANCIPIYPPSYPFGYGPRYVRTFPLALKFFKKAFLFG</sequence>
<feature type="region of interest" description="Disordered" evidence="1">
    <location>
        <begin position="324"/>
        <end position="356"/>
    </location>
</feature>
<proteinExistence type="predicted"/>
<dbReference type="HOGENOM" id="CLU_502839_0_0_1"/>
<dbReference type="OMA" id="PDPNRWY"/>
<evidence type="ECO:0000256" key="1">
    <source>
        <dbReference type="SAM" id="MobiDB-lite"/>
    </source>
</evidence>
<evidence type="ECO:0000313" key="3">
    <source>
        <dbReference type="EnsemblMetazoa" id="tetur16g03886.1"/>
    </source>
</evidence>
<dbReference type="EMBL" id="CAEY01000280">
    <property type="status" value="NOT_ANNOTATED_CDS"/>
    <property type="molecule type" value="Genomic_DNA"/>
</dbReference>
<feature type="compositionally biased region" description="Basic and acidic residues" evidence="1">
    <location>
        <begin position="198"/>
        <end position="207"/>
    </location>
</feature>
<dbReference type="EnsemblMetazoa" id="tetur16g03886.1">
    <property type="protein sequence ID" value="tetur16g03886.1"/>
    <property type="gene ID" value="tetur16g03886"/>
</dbReference>
<feature type="compositionally biased region" description="Low complexity" evidence="1">
    <location>
        <begin position="258"/>
        <end position="280"/>
    </location>
</feature>
<dbReference type="Proteomes" id="UP000015104">
    <property type="component" value="Unassembled WGS sequence"/>
</dbReference>
<feature type="compositionally biased region" description="Polar residues" evidence="1">
    <location>
        <begin position="247"/>
        <end position="257"/>
    </location>
</feature>
<keyword evidence="2" id="KW-0472">Membrane</keyword>